<dbReference type="Pfam" id="PF02677">
    <property type="entry name" value="QueH"/>
    <property type="match status" value="1"/>
</dbReference>
<dbReference type="EMBL" id="CAJNNV010005544">
    <property type="protein sequence ID" value="CAE8592223.1"/>
    <property type="molecule type" value="Genomic_DNA"/>
</dbReference>
<dbReference type="Proteomes" id="UP000654075">
    <property type="component" value="Unassembled WGS sequence"/>
</dbReference>
<feature type="non-terminal residue" evidence="10">
    <location>
        <position position="106"/>
    </location>
</feature>
<keyword evidence="3" id="KW-0479">Metal-binding</keyword>
<comment type="caution">
    <text evidence="10">The sequence shown here is derived from an EMBL/GenBank/DDBJ whole genome shotgun (WGS) entry which is preliminary data.</text>
</comment>
<evidence type="ECO:0000256" key="5">
    <source>
        <dbReference type="ARBA" id="ARBA00023002"/>
    </source>
</evidence>
<reference evidence="10" key="1">
    <citation type="submission" date="2021-02" db="EMBL/GenBank/DDBJ databases">
        <authorList>
            <person name="Dougan E. K."/>
            <person name="Rhodes N."/>
            <person name="Thang M."/>
            <person name="Chan C."/>
        </authorList>
    </citation>
    <scope>NUCLEOTIDE SEQUENCE</scope>
</reference>
<evidence type="ECO:0000313" key="10">
    <source>
        <dbReference type="EMBL" id="CAE8592223.1"/>
    </source>
</evidence>
<name>A0A813DU62_POLGL</name>
<dbReference type="GO" id="GO:0046872">
    <property type="term" value="F:metal ion binding"/>
    <property type="evidence" value="ECO:0007669"/>
    <property type="project" value="UniProtKB-KW"/>
</dbReference>
<gene>
    <name evidence="10" type="ORF">PGLA1383_LOCUS10880</name>
</gene>
<evidence type="ECO:0000256" key="7">
    <source>
        <dbReference type="ARBA" id="ARBA00023014"/>
    </source>
</evidence>
<keyword evidence="9" id="KW-0676">Redox-active center</keyword>
<keyword evidence="11" id="KW-1185">Reference proteome</keyword>
<evidence type="ECO:0000256" key="3">
    <source>
        <dbReference type="ARBA" id="ARBA00022723"/>
    </source>
</evidence>
<evidence type="ECO:0000256" key="6">
    <source>
        <dbReference type="ARBA" id="ARBA00023004"/>
    </source>
</evidence>
<dbReference type="GO" id="GO:0008616">
    <property type="term" value="P:tRNA queuosine(34) biosynthetic process"/>
    <property type="evidence" value="ECO:0007669"/>
    <property type="project" value="UniProtKB-KW"/>
</dbReference>
<keyword evidence="8" id="KW-1015">Disulfide bond</keyword>
<dbReference type="PANTHER" id="PTHR36701">
    <property type="entry name" value="EPOXYQUEUOSINE REDUCTASE QUEH"/>
    <property type="match status" value="1"/>
</dbReference>
<evidence type="ECO:0000256" key="9">
    <source>
        <dbReference type="ARBA" id="ARBA00023284"/>
    </source>
</evidence>
<evidence type="ECO:0000256" key="1">
    <source>
        <dbReference type="ARBA" id="ARBA00022485"/>
    </source>
</evidence>
<evidence type="ECO:0000256" key="4">
    <source>
        <dbReference type="ARBA" id="ARBA00022785"/>
    </source>
</evidence>
<evidence type="ECO:0008006" key="12">
    <source>
        <dbReference type="Google" id="ProtNLM"/>
    </source>
</evidence>
<dbReference type="PANTHER" id="PTHR36701:SF1">
    <property type="entry name" value="EPOXYQUEUOSINE REDUCTASE QUEH"/>
    <property type="match status" value="1"/>
</dbReference>
<dbReference type="AlphaFoldDB" id="A0A813DU62"/>
<keyword evidence="6" id="KW-0408">Iron</keyword>
<evidence type="ECO:0000256" key="8">
    <source>
        <dbReference type="ARBA" id="ARBA00023157"/>
    </source>
</evidence>
<dbReference type="GO" id="GO:0016491">
    <property type="term" value="F:oxidoreductase activity"/>
    <property type="evidence" value="ECO:0007669"/>
    <property type="project" value="UniProtKB-KW"/>
</dbReference>
<sequence length="106" mass="12436">VSKSLNVTIFFYNPNIHPRKEYDIRKNENKRYAEQHGVPFVDCDYDDKSWFTRMEGLALDPERGQRCTACFDMRMEVTAAYALENGFHAFTTTNATSRWKDKSQVN</sequence>
<dbReference type="InterPro" id="IPR003828">
    <property type="entry name" value="QueH"/>
</dbReference>
<evidence type="ECO:0000256" key="2">
    <source>
        <dbReference type="ARBA" id="ARBA00022694"/>
    </source>
</evidence>
<keyword evidence="4" id="KW-0671">Queuosine biosynthesis</keyword>
<evidence type="ECO:0000313" key="11">
    <source>
        <dbReference type="Proteomes" id="UP000654075"/>
    </source>
</evidence>
<keyword evidence="1" id="KW-0004">4Fe-4S</keyword>
<proteinExistence type="predicted"/>
<feature type="non-terminal residue" evidence="10">
    <location>
        <position position="1"/>
    </location>
</feature>
<dbReference type="OrthoDB" id="1448at2759"/>
<protein>
    <recommendedName>
        <fullName evidence="12">Epoxyqueuosine reductase QueH</fullName>
    </recommendedName>
</protein>
<keyword evidence="5" id="KW-0560">Oxidoreductase</keyword>
<keyword evidence="7" id="KW-0411">Iron-sulfur</keyword>
<dbReference type="GO" id="GO:0051539">
    <property type="term" value="F:4 iron, 4 sulfur cluster binding"/>
    <property type="evidence" value="ECO:0007669"/>
    <property type="project" value="UniProtKB-KW"/>
</dbReference>
<accession>A0A813DU62</accession>
<organism evidence="10 11">
    <name type="scientific">Polarella glacialis</name>
    <name type="common">Dinoflagellate</name>
    <dbReference type="NCBI Taxonomy" id="89957"/>
    <lineage>
        <taxon>Eukaryota</taxon>
        <taxon>Sar</taxon>
        <taxon>Alveolata</taxon>
        <taxon>Dinophyceae</taxon>
        <taxon>Suessiales</taxon>
        <taxon>Suessiaceae</taxon>
        <taxon>Polarella</taxon>
    </lineage>
</organism>
<keyword evidence="2" id="KW-0819">tRNA processing</keyword>